<dbReference type="AlphaFoldDB" id="A0A4Q1DD82"/>
<feature type="transmembrane region" description="Helical" evidence="6">
    <location>
        <begin position="225"/>
        <end position="243"/>
    </location>
</feature>
<dbReference type="InterPro" id="IPR002797">
    <property type="entry name" value="Polysacc_synth"/>
</dbReference>
<protein>
    <recommendedName>
        <fullName evidence="9">Polysaccharide biosynthesis protein</fullName>
    </recommendedName>
</protein>
<keyword evidence="8" id="KW-1185">Reference proteome</keyword>
<feature type="transmembrane region" description="Helical" evidence="6">
    <location>
        <begin position="447"/>
        <end position="464"/>
    </location>
</feature>
<feature type="transmembrane region" description="Helical" evidence="6">
    <location>
        <begin position="422"/>
        <end position="441"/>
    </location>
</feature>
<dbReference type="RefSeq" id="WP_129003109.1">
    <property type="nucleotide sequence ID" value="NZ_SDHZ01000001.1"/>
</dbReference>
<accession>A0A4Q1DD82</accession>
<name>A0A4Q1DD82_9BACT</name>
<keyword evidence="2" id="KW-1003">Cell membrane</keyword>
<comment type="subcellular location">
    <subcellularLocation>
        <location evidence="1">Cell membrane</location>
        <topology evidence="1">Multi-pass membrane protein</topology>
    </subcellularLocation>
</comment>
<evidence type="ECO:0000313" key="7">
    <source>
        <dbReference type="EMBL" id="RXK87350.1"/>
    </source>
</evidence>
<evidence type="ECO:0000256" key="3">
    <source>
        <dbReference type="ARBA" id="ARBA00022692"/>
    </source>
</evidence>
<evidence type="ECO:0000256" key="5">
    <source>
        <dbReference type="ARBA" id="ARBA00023136"/>
    </source>
</evidence>
<evidence type="ECO:0008006" key="9">
    <source>
        <dbReference type="Google" id="ProtNLM"/>
    </source>
</evidence>
<sequence>MTAVFSYVRKSPVLRNFSILTASNIFSQLLSILTSIKVARILEPAIYGTYNLLQLHTSIFVIIASIGLKNIVVRTVARDKGNSKKVFLISLLIRIIGIVFSLIAYTIYFYYSKGYGGFLFFLTLASITISAFYDLIEGVAFGLEKMEFTGIISLANNIVWVIIILLIPKQYFNLDVLFSVFVGLNLLKTLVYIFSIYKFNYFTGDFSGHNLKYDLKEMTRDSMPYYYLAILTLLSNQIPVLFLEHRSGVAEVAYYNVANKVLSPMSLILNTALTALFPNLAKLFVADRKGFSERIKNIFLIMSLLGIIGAFGVTFFLKEIILIIYGEKYLNTSLVLGYQCWYMAIYSLVCLIGTVLGVIDRQKQLSRLSIICTLLQVPILWVGAKYGAEYLSLSFLIATAISLLFHIATLKRFLKHDLSYSFFIKIIALFALAYVVSISVLRFNLGIKILLFTGISIFGVYILYRKYKVVKA</sequence>
<dbReference type="Proteomes" id="UP000290545">
    <property type="component" value="Unassembled WGS sequence"/>
</dbReference>
<proteinExistence type="predicted"/>
<feature type="transmembrane region" description="Helical" evidence="6">
    <location>
        <begin position="148"/>
        <end position="168"/>
    </location>
</feature>
<feature type="transmembrane region" description="Helical" evidence="6">
    <location>
        <begin position="117"/>
        <end position="136"/>
    </location>
</feature>
<feature type="transmembrane region" description="Helical" evidence="6">
    <location>
        <begin position="365"/>
        <end position="384"/>
    </location>
</feature>
<dbReference type="GO" id="GO:0005886">
    <property type="term" value="C:plasma membrane"/>
    <property type="evidence" value="ECO:0007669"/>
    <property type="project" value="UniProtKB-SubCell"/>
</dbReference>
<dbReference type="PANTHER" id="PTHR30250">
    <property type="entry name" value="PST FAMILY PREDICTED COLANIC ACID TRANSPORTER"/>
    <property type="match status" value="1"/>
</dbReference>
<keyword evidence="4 6" id="KW-1133">Transmembrane helix</keyword>
<evidence type="ECO:0000256" key="6">
    <source>
        <dbReference type="SAM" id="Phobius"/>
    </source>
</evidence>
<dbReference type="PANTHER" id="PTHR30250:SF11">
    <property type="entry name" value="O-ANTIGEN TRANSPORTER-RELATED"/>
    <property type="match status" value="1"/>
</dbReference>
<feature type="transmembrane region" description="Helical" evidence="6">
    <location>
        <begin position="263"/>
        <end position="285"/>
    </location>
</feature>
<keyword evidence="3 6" id="KW-0812">Transmembrane</keyword>
<organism evidence="7 8">
    <name type="scientific">Filimonas effusa</name>
    <dbReference type="NCBI Taxonomy" id="2508721"/>
    <lineage>
        <taxon>Bacteria</taxon>
        <taxon>Pseudomonadati</taxon>
        <taxon>Bacteroidota</taxon>
        <taxon>Chitinophagia</taxon>
        <taxon>Chitinophagales</taxon>
        <taxon>Chitinophagaceae</taxon>
        <taxon>Filimonas</taxon>
    </lineage>
</organism>
<dbReference type="InterPro" id="IPR050833">
    <property type="entry name" value="Poly_Biosynth_Transport"/>
</dbReference>
<dbReference type="EMBL" id="SDHZ01000001">
    <property type="protein sequence ID" value="RXK87350.1"/>
    <property type="molecule type" value="Genomic_DNA"/>
</dbReference>
<feature type="transmembrane region" description="Helical" evidence="6">
    <location>
        <begin position="390"/>
        <end position="410"/>
    </location>
</feature>
<reference evidence="7 8" key="1">
    <citation type="submission" date="2019-01" db="EMBL/GenBank/DDBJ databases">
        <title>Filimonas sp. strain TTM-71.</title>
        <authorList>
            <person name="Chen W.-M."/>
        </authorList>
    </citation>
    <scope>NUCLEOTIDE SEQUENCE [LARGE SCALE GENOMIC DNA]</scope>
    <source>
        <strain evidence="7 8">TTM-71</strain>
    </source>
</reference>
<comment type="caution">
    <text evidence="7">The sequence shown here is derived from an EMBL/GenBank/DDBJ whole genome shotgun (WGS) entry which is preliminary data.</text>
</comment>
<feature type="transmembrane region" description="Helical" evidence="6">
    <location>
        <begin position="174"/>
        <end position="194"/>
    </location>
</feature>
<feature type="transmembrane region" description="Helical" evidence="6">
    <location>
        <begin position="53"/>
        <end position="73"/>
    </location>
</feature>
<feature type="transmembrane region" description="Helical" evidence="6">
    <location>
        <begin position="12"/>
        <end position="33"/>
    </location>
</feature>
<feature type="transmembrane region" description="Helical" evidence="6">
    <location>
        <begin position="85"/>
        <end position="111"/>
    </location>
</feature>
<feature type="transmembrane region" description="Helical" evidence="6">
    <location>
        <begin position="336"/>
        <end position="358"/>
    </location>
</feature>
<evidence type="ECO:0000256" key="1">
    <source>
        <dbReference type="ARBA" id="ARBA00004651"/>
    </source>
</evidence>
<dbReference type="OrthoDB" id="9770347at2"/>
<evidence type="ECO:0000256" key="4">
    <source>
        <dbReference type="ARBA" id="ARBA00022989"/>
    </source>
</evidence>
<dbReference type="Pfam" id="PF01943">
    <property type="entry name" value="Polysacc_synt"/>
    <property type="match status" value="1"/>
</dbReference>
<gene>
    <name evidence="7" type="ORF">ESB13_11395</name>
</gene>
<evidence type="ECO:0000313" key="8">
    <source>
        <dbReference type="Proteomes" id="UP000290545"/>
    </source>
</evidence>
<feature type="transmembrane region" description="Helical" evidence="6">
    <location>
        <begin position="297"/>
        <end position="324"/>
    </location>
</feature>
<evidence type="ECO:0000256" key="2">
    <source>
        <dbReference type="ARBA" id="ARBA00022475"/>
    </source>
</evidence>
<keyword evidence="5 6" id="KW-0472">Membrane</keyword>